<dbReference type="HOGENOM" id="CLU_983837_0_0_1"/>
<name>I3EF58_NEMP3</name>
<feature type="transmembrane region" description="Helical" evidence="2">
    <location>
        <begin position="130"/>
        <end position="155"/>
    </location>
</feature>
<keyword evidence="4" id="KW-1185">Reference proteome</keyword>
<sequence length="283" mass="32698">MENTISEKTVKNESRSREAPSHTISLNEEDSNEFNTTLDKDSIQKMLNSQQSCMHEYLNCVASPLNYEFRFNLFLQKMNAKFKRSIDLIQFFTLWFYCCVMQVIFLFGIAGKDLTQIPIKIDFLDNTTPLIIYIFVGLLLYISCILMNTLFINNLLNGQAFQVSTDYTMLTLKITITGIAGMLVGMFIRKCELSNFMLLFIIYMAVCVVLVIFRLVFSIFKNNNKPRFFSFKGSIIKSILNVLYVLYTISLIAVSLIVLFYAENGLYSHILFIGYNPLLQNRN</sequence>
<feature type="transmembrane region" description="Helical" evidence="2">
    <location>
        <begin position="88"/>
        <end position="110"/>
    </location>
</feature>
<keyword evidence="2" id="KW-0472">Membrane</keyword>
<dbReference type="EMBL" id="GL870880">
    <property type="protein sequence ID" value="EIJ87855.1"/>
    <property type="molecule type" value="Genomic_DNA"/>
</dbReference>
<organism evidence="3 4">
    <name type="scientific">Nematocida parisii (strain ERTm3)</name>
    <name type="common">Nematode killer fungus</name>
    <dbReference type="NCBI Taxonomy" id="935791"/>
    <lineage>
        <taxon>Eukaryota</taxon>
        <taxon>Fungi</taxon>
        <taxon>Fungi incertae sedis</taxon>
        <taxon>Microsporidia</taxon>
        <taxon>Nematocida</taxon>
    </lineage>
</organism>
<keyword evidence="2" id="KW-0812">Transmembrane</keyword>
<dbReference type="InParanoid" id="I3EF58"/>
<feature type="transmembrane region" description="Helical" evidence="2">
    <location>
        <begin position="194"/>
        <end position="217"/>
    </location>
</feature>
<evidence type="ECO:0000256" key="1">
    <source>
        <dbReference type="SAM" id="MobiDB-lite"/>
    </source>
</evidence>
<dbReference type="OrthoDB" id="10342620at2759"/>
<reference evidence="3" key="1">
    <citation type="submission" date="2011-01" db="EMBL/GenBank/DDBJ databases">
        <title>The Genome Sequence of Nematocida parisii strain ERTm3.</title>
        <authorList>
            <consortium name="The Broad Institute Genome Sequencing Platform"/>
            <consortium name="The Broad Institute Genome Sequencing Center for Infectious Disease"/>
            <person name="Cuomo C."/>
            <person name="Troemel E."/>
            <person name="Young S.K."/>
            <person name="Zeng Q."/>
            <person name="Gargeya S."/>
            <person name="Fitzgerald M."/>
            <person name="Haas B."/>
            <person name="Abouelleil A."/>
            <person name="Alvarado L."/>
            <person name="Arachchi H.M."/>
            <person name="Berlin A."/>
            <person name="Chapman S.B."/>
            <person name="Gearin G."/>
            <person name="Goldberg J."/>
            <person name="Griggs A."/>
            <person name="Gujja S."/>
            <person name="Hansen M."/>
            <person name="Heiman D."/>
            <person name="Howarth C."/>
            <person name="Larimer J."/>
            <person name="Lui A."/>
            <person name="MacDonald P.J.P."/>
            <person name="McCowen C."/>
            <person name="Montmayeur A."/>
            <person name="Murphy C."/>
            <person name="Neiman D."/>
            <person name="Pearson M."/>
            <person name="Priest M."/>
            <person name="Roberts A."/>
            <person name="Saif S."/>
            <person name="Shea T."/>
            <person name="Sisk P."/>
            <person name="Stolte C."/>
            <person name="Sykes S."/>
            <person name="Wortman J."/>
            <person name="Nusbaum C."/>
            <person name="Birren B."/>
        </authorList>
    </citation>
    <scope>NUCLEOTIDE SEQUENCE</scope>
    <source>
        <strain evidence="3">ERTm3</strain>
    </source>
</reference>
<evidence type="ECO:0000256" key="2">
    <source>
        <dbReference type="SAM" id="Phobius"/>
    </source>
</evidence>
<gene>
    <name evidence="3" type="ORF">NEQG_01927</name>
</gene>
<feature type="compositionally biased region" description="Basic and acidic residues" evidence="1">
    <location>
        <begin position="8"/>
        <end position="20"/>
    </location>
</feature>
<keyword evidence="2" id="KW-1133">Transmembrane helix</keyword>
<dbReference type="Proteomes" id="UP000002872">
    <property type="component" value="Unassembled WGS sequence"/>
</dbReference>
<protein>
    <submittedName>
        <fullName evidence="3">Uncharacterized protein</fullName>
    </submittedName>
</protein>
<evidence type="ECO:0000313" key="4">
    <source>
        <dbReference type="Proteomes" id="UP000002872"/>
    </source>
</evidence>
<dbReference type="AlphaFoldDB" id="I3EF58"/>
<feature type="transmembrane region" description="Helical" evidence="2">
    <location>
        <begin position="167"/>
        <end position="188"/>
    </location>
</feature>
<accession>I3EF58</accession>
<proteinExistence type="predicted"/>
<feature type="region of interest" description="Disordered" evidence="1">
    <location>
        <begin position="1"/>
        <end position="25"/>
    </location>
</feature>
<dbReference type="VEuPathDB" id="MicrosporidiaDB:NEQG_01927"/>
<evidence type="ECO:0000313" key="3">
    <source>
        <dbReference type="EMBL" id="EIJ87855.1"/>
    </source>
</evidence>
<feature type="transmembrane region" description="Helical" evidence="2">
    <location>
        <begin position="238"/>
        <end position="262"/>
    </location>
</feature>